<feature type="transmembrane region" description="Helical" evidence="7">
    <location>
        <begin position="9"/>
        <end position="30"/>
    </location>
</feature>
<feature type="transmembrane region" description="Helical" evidence="7">
    <location>
        <begin position="101"/>
        <end position="122"/>
    </location>
</feature>
<evidence type="ECO:0000256" key="3">
    <source>
        <dbReference type="ARBA" id="ARBA00022475"/>
    </source>
</evidence>
<dbReference type="InterPro" id="IPR035906">
    <property type="entry name" value="MetI-like_sf"/>
</dbReference>
<evidence type="ECO:0000259" key="8">
    <source>
        <dbReference type="PROSITE" id="PS50928"/>
    </source>
</evidence>
<evidence type="ECO:0000256" key="4">
    <source>
        <dbReference type="ARBA" id="ARBA00022692"/>
    </source>
</evidence>
<dbReference type="PROSITE" id="PS50928">
    <property type="entry name" value="ABC_TM1"/>
    <property type="match status" value="1"/>
</dbReference>
<dbReference type="InterPro" id="IPR045621">
    <property type="entry name" value="BPD_transp_1_N"/>
</dbReference>
<name>A0A4R5KCY9_9BACL</name>
<dbReference type="GO" id="GO:0005886">
    <property type="term" value="C:plasma membrane"/>
    <property type="evidence" value="ECO:0007669"/>
    <property type="project" value="UniProtKB-SubCell"/>
</dbReference>
<dbReference type="AlphaFoldDB" id="A0A4R5KCY9"/>
<dbReference type="PANTHER" id="PTHR43163">
    <property type="entry name" value="DIPEPTIDE TRANSPORT SYSTEM PERMEASE PROTEIN DPPB-RELATED"/>
    <property type="match status" value="1"/>
</dbReference>
<feature type="transmembrane region" description="Helical" evidence="7">
    <location>
        <begin position="134"/>
        <end position="155"/>
    </location>
</feature>
<feature type="domain" description="ABC transmembrane type-1" evidence="8">
    <location>
        <begin position="95"/>
        <end position="292"/>
    </location>
</feature>
<feature type="transmembrane region" description="Helical" evidence="7">
    <location>
        <begin position="167"/>
        <end position="189"/>
    </location>
</feature>
<dbReference type="SUPFAM" id="SSF161098">
    <property type="entry name" value="MetI-like"/>
    <property type="match status" value="1"/>
</dbReference>
<protein>
    <submittedName>
        <fullName evidence="9">ABC transporter permease</fullName>
    </submittedName>
</protein>
<organism evidence="9 10">
    <name type="scientific">Paenibacillus piri</name>
    <dbReference type="NCBI Taxonomy" id="2547395"/>
    <lineage>
        <taxon>Bacteria</taxon>
        <taxon>Bacillati</taxon>
        <taxon>Bacillota</taxon>
        <taxon>Bacilli</taxon>
        <taxon>Bacillales</taxon>
        <taxon>Paenibacillaceae</taxon>
        <taxon>Paenibacillus</taxon>
    </lineage>
</organism>
<dbReference type="Pfam" id="PF19300">
    <property type="entry name" value="BPD_transp_1_N"/>
    <property type="match status" value="1"/>
</dbReference>
<keyword evidence="2 7" id="KW-0813">Transport</keyword>
<keyword evidence="4 7" id="KW-0812">Transmembrane</keyword>
<keyword evidence="10" id="KW-1185">Reference proteome</keyword>
<keyword evidence="6 7" id="KW-0472">Membrane</keyword>
<comment type="similarity">
    <text evidence="7">Belongs to the binding-protein-dependent transport system permease family.</text>
</comment>
<evidence type="ECO:0000256" key="6">
    <source>
        <dbReference type="ARBA" id="ARBA00023136"/>
    </source>
</evidence>
<dbReference type="Gene3D" id="1.10.3720.10">
    <property type="entry name" value="MetI-like"/>
    <property type="match status" value="1"/>
</dbReference>
<dbReference type="OrthoDB" id="9773683at2"/>
<reference evidence="9 10" key="1">
    <citation type="submission" date="2019-03" db="EMBL/GenBank/DDBJ databases">
        <title>This is whole genome sequence of Paenibacillus sp MS74 strain.</title>
        <authorList>
            <person name="Trinh H.N."/>
        </authorList>
    </citation>
    <scope>NUCLEOTIDE SEQUENCE [LARGE SCALE GENOMIC DNA]</scope>
    <source>
        <strain evidence="9 10">MS74</strain>
    </source>
</reference>
<sequence>MAGYIVRRFLYLIVQVFVLLTLMFVLFRLVPGDPASLILGGNASQEEIDRLRHAMGLDKTILLQYVDYLSNLIRGNLGVSVSYNLPVIQVIAGRIWPTVQLMLVSVAIAVTVGIPAGIISGLRPRAISSRSLLLIWIGFLAVPNFWLGLLMVQLFSVKLNWLPAIGYGSSLAMIMPAIAISARLIALIARMTRTAMMEVLHEDFIRTAEAKGIPGWKIVVKHALRPALPPVITMIGLQAGYLLGGSVVVENLFSYPGMGQLLLSAQNLRDYALMQGITVFFVGSFLAINLIVDLLYGRIDPRIRYD</sequence>
<evidence type="ECO:0000313" key="10">
    <source>
        <dbReference type="Proteomes" id="UP000295636"/>
    </source>
</evidence>
<comment type="subcellular location">
    <subcellularLocation>
        <location evidence="1 7">Cell membrane</location>
        <topology evidence="1 7">Multi-pass membrane protein</topology>
    </subcellularLocation>
</comment>
<dbReference type="Pfam" id="PF00528">
    <property type="entry name" value="BPD_transp_1"/>
    <property type="match status" value="1"/>
</dbReference>
<dbReference type="InterPro" id="IPR000515">
    <property type="entry name" value="MetI-like"/>
</dbReference>
<keyword evidence="5 7" id="KW-1133">Transmembrane helix</keyword>
<evidence type="ECO:0000256" key="2">
    <source>
        <dbReference type="ARBA" id="ARBA00022448"/>
    </source>
</evidence>
<proteinExistence type="inferred from homology"/>
<evidence type="ECO:0000256" key="7">
    <source>
        <dbReference type="RuleBase" id="RU363032"/>
    </source>
</evidence>
<feature type="transmembrane region" description="Helical" evidence="7">
    <location>
        <begin position="273"/>
        <end position="296"/>
    </location>
</feature>
<dbReference type="EMBL" id="SMRT01000019">
    <property type="protein sequence ID" value="TDF92732.1"/>
    <property type="molecule type" value="Genomic_DNA"/>
</dbReference>
<evidence type="ECO:0000313" key="9">
    <source>
        <dbReference type="EMBL" id="TDF92732.1"/>
    </source>
</evidence>
<gene>
    <name evidence="9" type="ORF">E1757_28825</name>
</gene>
<keyword evidence="3" id="KW-1003">Cell membrane</keyword>
<dbReference type="RefSeq" id="WP_133234755.1">
    <property type="nucleotide sequence ID" value="NZ_SMRT01000019.1"/>
</dbReference>
<accession>A0A4R5KCY9</accession>
<dbReference type="PANTHER" id="PTHR43163:SF6">
    <property type="entry name" value="DIPEPTIDE TRANSPORT SYSTEM PERMEASE PROTEIN DPPB-RELATED"/>
    <property type="match status" value="1"/>
</dbReference>
<dbReference type="GO" id="GO:0055085">
    <property type="term" value="P:transmembrane transport"/>
    <property type="evidence" value="ECO:0007669"/>
    <property type="project" value="InterPro"/>
</dbReference>
<feature type="transmembrane region" description="Helical" evidence="7">
    <location>
        <begin position="231"/>
        <end position="253"/>
    </location>
</feature>
<dbReference type="CDD" id="cd06261">
    <property type="entry name" value="TM_PBP2"/>
    <property type="match status" value="1"/>
</dbReference>
<evidence type="ECO:0000256" key="1">
    <source>
        <dbReference type="ARBA" id="ARBA00004651"/>
    </source>
</evidence>
<evidence type="ECO:0000256" key="5">
    <source>
        <dbReference type="ARBA" id="ARBA00022989"/>
    </source>
</evidence>
<dbReference type="Proteomes" id="UP000295636">
    <property type="component" value="Unassembled WGS sequence"/>
</dbReference>
<comment type="caution">
    <text evidence="9">The sequence shown here is derived from an EMBL/GenBank/DDBJ whole genome shotgun (WGS) entry which is preliminary data.</text>
</comment>